<sequence length="1081" mass="117844">MRAPRLSFSGVGTAPSARASSSSNVVRMAQPRRLSTQPQHPAPTAAYPPELFQDIVHRSLRSMLSPRDVKPGSTTPCWTAQDIDAAPATALQAKTGKARASASPTLNTSMLILRLIRNNRILSAMTAFTEHMNTSSLPPFTHDQLEAFIVALRIQSRRHASARPTPKQQAAAVHAELWRPSRLDPSISAKSLPIPVQCMYAMSAVYDVSIEQKHKPTAKMVSAMLATFATTLAPEQLLQAAHTAIQHLFPATITSPRRLGVFWRYISHRALSTFIRVFGRAGVPEEGEEFLRQWTRAQRAVAPQQPDAAMLQADITLDLAGWGSNIVVWQSLINARVDAGHLAEARKWLDRYRHATKQLSAAATGDDAAKALPIRPEPYLAYMAGVRNSARNLRSVGHIRRVLSSTHDIVRLMAADHVPIESSVLAFVLDCDARLGHVDGGASLLHELGDLIHTMALADPALLRSLLHMRRAVVSNTSSAGARSHLSNLPSTRSLIRSLVRVGEGETPASRDHIAECRSRGMLNDALISVMAERDYPAAVAVLNLFERWMITVSQTTYSIVLTSLIAHGHHDALRGEAAQATRSDSVYSLEATLQSMAREGNGEQAHTIRRALGDQVLHSDTFLASAQPATPLRKTQYLVRILNRVCAAEIEAVESQEQLPAWAARVTAMQTRHWKDDVRGVVAKAITGAQTGLLGHKDTRKQRIAGPAKAPLLFAAAPRLSPKRKHLTAAPATWSRELSTSAAARQTAAPSCDLAASAKGDYTHLEPVRTVYIPGFVPYDLGLALQEHLVQERAQARQALRALDDASSTSASVRAGLTLVSASASEAALRAQAAQDTLLLLQHRPVYTEGRREESENFDVAEALRALGADYKLTKRGGQITYHGPGQLVGYPILNLGAMGLASRCYVDRVQDSLISLLATRGIGTVDPPDAHTGVWADEYHKIASIGIQVRHRVSSHGFALNVEQRAMRGFRHIVACGIVGKSMTCVHDRLDPTGPFARYNSGQQGDKDESVESVASDYVRHFANVFKRTTRQATQEEMSFELAPEDKAAAMRQRLGIHVAHDEQVVQAIRVGHHRVQVA</sequence>
<dbReference type="Pfam" id="PF21948">
    <property type="entry name" value="LplA-B_cat"/>
    <property type="match status" value="1"/>
</dbReference>
<dbReference type="Proteomes" id="UP000011976">
    <property type="component" value="Unassembled WGS sequence"/>
</dbReference>
<evidence type="ECO:0000256" key="5">
    <source>
        <dbReference type="ARBA" id="ARBA00023315"/>
    </source>
</evidence>
<dbReference type="SUPFAM" id="SSF55681">
    <property type="entry name" value="Class II aaRS and biotin synthetases"/>
    <property type="match status" value="1"/>
</dbReference>
<dbReference type="PANTHER" id="PTHR10993:SF7">
    <property type="entry name" value="LIPOYLTRANSFERASE 2, MITOCHONDRIAL-RELATED"/>
    <property type="match status" value="1"/>
</dbReference>
<dbReference type="Gene3D" id="3.30.930.10">
    <property type="entry name" value="Bira Bifunctional Protein, Domain 2"/>
    <property type="match status" value="1"/>
</dbReference>
<evidence type="ECO:0000256" key="6">
    <source>
        <dbReference type="SAM" id="MobiDB-lite"/>
    </source>
</evidence>
<accession>M9MAH1</accession>
<keyword evidence="5" id="KW-0012">Acyltransferase</keyword>
<comment type="pathway">
    <text evidence="1">Protein modification; protein lipoylation via endogenous pathway; protein N(6)-(lipoyl)lysine from octanoyl-[acyl-carrier-protein]: step 1/2.</text>
</comment>
<dbReference type="InterPro" id="IPR020605">
    <property type="entry name" value="Octanoyltransferase_CS"/>
</dbReference>
<evidence type="ECO:0000313" key="9">
    <source>
        <dbReference type="Proteomes" id="UP000011976"/>
    </source>
</evidence>
<organism evidence="8 9">
    <name type="scientific">Pseudozyma antarctica (strain T-34)</name>
    <name type="common">Yeast</name>
    <name type="synonym">Candida antarctica</name>
    <dbReference type="NCBI Taxonomy" id="1151754"/>
    <lineage>
        <taxon>Eukaryota</taxon>
        <taxon>Fungi</taxon>
        <taxon>Dikarya</taxon>
        <taxon>Basidiomycota</taxon>
        <taxon>Ustilaginomycotina</taxon>
        <taxon>Ustilaginomycetes</taxon>
        <taxon>Ustilaginales</taxon>
        <taxon>Ustilaginaceae</taxon>
        <taxon>Moesziomyces</taxon>
    </lineage>
</organism>
<comment type="similarity">
    <text evidence="2">Belongs to the LipB family.</text>
</comment>
<evidence type="ECO:0000313" key="8">
    <source>
        <dbReference type="EMBL" id="GAC71603.1"/>
    </source>
</evidence>
<dbReference type="InterPro" id="IPR000544">
    <property type="entry name" value="Octanoyltransferase"/>
</dbReference>
<proteinExistence type="inferred from homology"/>
<dbReference type="PROSITE" id="PS51733">
    <property type="entry name" value="BPL_LPL_CATALYTIC"/>
    <property type="match status" value="1"/>
</dbReference>
<feature type="domain" description="BPL/LPL catalytic" evidence="7">
    <location>
        <begin position="833"/>
        <end position="1032"/>
    </location>
</feature>
<gene>
    <name evidence="8" type="ORF">PANT_4c00022</name>
</gene>
<dbReference type="GO" id="GO:0033819">
    <property type="term" value="F:lipoyl(octanoyl) transferase activity"/>
    <property type="evidence" value="ECO:0007669"/>
    <property type="project" value="UniProtKB-EC"/>
</dbReference>
<evidence type="ECO:0000256" key="2">
    <source>
        <dbReference type="ARBA" id="ARBA00007907"/>
    </source>
</evidence>
<dbReference type="STRING" id="1151754.M9MAH1"/>
<evidence type="ECO:0000256" key="4">
    <source>
        <dbReference type="ARBA" id="ARBA00022679"/>
    </source>
</evidence>
<dbReference type="EC" id="2.3.1.181" evidence="3"/>
<feature type="region of interest" description="Disordered" evidence="6">
    <location>
        <begin position="1"/>
        <end position="46"/>
    </location>
</feature>
<dbReference type="InterPro" id="IPR004143">
    <property type="entry name" value="BPL_LPL_catalytic"/>
</dbReference>
<dbReference type="PANTHER" id="PTHR10993">
    <property type="entry name" value="OCTANOYLTRANSFERASE"/>
    <property type="match status" value="1"/>
</dbReference>
<dbReference type="OrthoDB" id="19908at2759"/>
<keyword evidence="4 8" id="KW-0808">Transferase</keyword>
<dbReference type="AlphaFoldDB" id="M9MAH1"/>
<evidence type="ECO:0000259" key="7">
    <source>
        <dbReference type="PROSITE" id="PS51733"/>
    </source>
</evidence>
<feature type="compositionally biased region" description="Low complexity" evidence="6">
    <location>
        <begin position="14"/>
        <end position="23"/>
    </location>
</feature>
<evidence type="ECO:0000256" key="1">
    <source>
        <dbReference type="ARBA" id="ARBA00004821"/>
    </source>
</evidence>
<dbReference type="GO" id="GO:0009249">
    <property type="term" value="P:protein lipoylation"/>
    <property type="evidence" value="ECO:0007669"/>
    <property type="project" value="InterPro"/>
</dbReference>
<name>M9MAH1_PSEA3</name>
<dbReference type="InterPro" id="IPR045864">
    <property type="entry name" value="aa-tRNA-synth_II/BPL/LPL"/>
</dbReference>
<protein>
    <recommendedName>
        <fullName evidence="3">lipoyl(octanoyl) transferase</fullName>
        <ecNumber evidence="3">2.3.1.181</ecNumber>
    </recommendedName>
</protein>
<dbReference type="EMBL" id="DF196770">
    <property type="protein sequence ID" value="GAC71603.1"/>
    <property type="molecule type" value="Genomic_DNA"/>
</dbReference>
<dbReference type="UniPathway" id="UPA00538">
    <property type="reaction ID" value="UER00592"/>
</dbReference>
<evidence type="ECO:0000256" key="3">
    <source>
        <dbReference type="ARBA" id="ARBA00012334"/>
    </source>
</evidence>
<reference evidence="9" key="1">
    <citation type="journal article" date="2013" name="Genome Announc.">
        <title>Genome sequence of the basidiomycetous yeast Pseudozyma antarctica T-34, a producer of the glycolipid biosurfactants mannosylerythritol lipids.</title>
        <authorList>
            <person name="Morita T."/>
            <person name="Koike H."/>
            <person name="Koyama Y."/>
            <person name="Hagiwara H."/>
            <person name="Ito E."/>
            <person name="Fukuoka T."/>
            <person name="Imura T."/>
            <person name="Machida M."/>
            <person name="Kitamoto D."/>
        </authorList>
    </citation>
    <scope>NUCLEOTIDE SEQUENCE [LARGE SCALE GENOMIC DNA]</scope>
    <source>
        <strain evidence="9">T-34</strain>
    </source>
</reference>
<dbReference type="PROSITE" id="PS01313">
    <property type="entry name" value="LIPB"/>
    <property type="match status" value="1"/>
</dbReference>
<dbReference type="NCBIfam" id="TIGR00214">
    <property type="entry name" value="lipB"/>
    <property type="match status" value="1"/>
</dbReference>